<dbReference type="InterPro" id="IPR006683">
    <property type="entry name" value="Thioestr_dom"/>
</dbReference>
<evidence type="ECO:0000256" key="1">
    <source>
        <dbReference type="ARBA" id="ARBA00008324"/>
    </source>
</evidence>
<dbReference type="InterPro" id="IPR029069">
    <property type="entry name" value="HotDog_dom_sf"/>
</dbReference>
<proteinExistence type="inferred from homology"/>
<evidence type="ECO:0000259" key="3">
    <source>
        <dbReference type="Pfam" id="PF03061"/>
    </source>
</evidence>
<sequence>MASTGISKTIWVRKIFQRILDSGFDSFLMKDMAITNATDGKVNAEILIQAQHLNRLKTAHGGMIASLVDVCGSLAVASKGMHHTGVSTDINVSYVGSVGKGDTLLVNAECLKLGKTLAYTFVEMHNKTDGRLIAQGRHTKFVGIAHTDPENEFKFETAKI</sequence>
<organism evidence="4 5">
    <name type="scientific">Gigaspora margarita</name>
    <dbReference type="NCBI Taxonomy" id="4874"/>
    <lineage>
        <taxon>Eukaryota</taxon>
        <taxon>Fungi</taxon>
        <taxon>Fungi incertae sedis</taxon>
        <taxon>Mucoromycota</taxon>
        <taxon>Glomeromycotina</taxon>
        <taxon>Glomeromycetes</taxon>
        <taxon>Diversisporales</taxon>
        <taxon>Gigasporaceae</taxon>
        <taxon>Gigaspora</taxon>
    </lineage>
</organism>
<gene>
    <name evidence="4" type="ORF">F8M41_011684</name>
</gene>
<comment type="similarity">
    <text evidence="1">Belongs to the thioesterase PaaI family.</text>
</comment>
<evidence type="ECO:0000313" key="5">
    <source>
        <dbReference type="Proteomes" id="UP000439903"/>
    </source>
</evidence>
<dbReference type="EMBL" id="WTPW01000240">
    <property type="protein sequence ID" value="KAF0531771.1"/>
    <property type="molecule type" value="Genomic_DNA"/>
</dbReference>
<dbReference type="InterPro" id="IPR039298">
    <property type="entry name" value="ACOT13"/>
</dbReference>
<name>A0A8H4ATU9_GIGMA</name>
<dbReference type="Proteomes" id="UP000439903">
    <property type="component" value="Unassembled WGS sequence"/>
</dbReference>
<keyword evidence="5" id="KW-1185">Reference proteome</keyword>
<dbReference type="InterPro" id="IPR003736">
    <property type="entry name" value="PAAI_dom"/>
</dbReference>
<dbReference type="OrthoDB" id="46529at2759"/>
<feature type="domain" description="Thioesterase" evidence="3">
    <location>
        <begin position="57"/>
        <end position="131"/>
    </location>
</feature>
<comment type="caution">
    <text evidence="4">The sequence shown here is derived from an EMBL/GenBank/DDBJ whole genome shotgun (WGS) entry which is preliminary data.</text>
</comment>
<keyword evidence="4" id="KW-0413">Isomerase</keyword>
<dbReference type="GO" id="GO:0016853">
    <property type="term" value="F:isomerase activity"/>
    <property type="evidence" value="ECO:0007669"/>
    <property type="project" value="UniProtKB-KW"/>
</dbReference>
<dbReference type="CDD" id="cd03443">
    <property type="entry name" value="PaaI_thioesterase"/>
    <property type="match status" value="1"/>
</dbReference>
<evidence type="ECO:0000313" key="4">
    <source>
        <dbReference type="EMBL" id="KAF0531771.1"/>
    </source>
</evidence>
<dbReference type="FunFam" id="3.10.129.10:FF:000033">
    <property type="entry name" value="acyl-coenzyme A thioesterase 13"/>
    <property type="match status" value="1"/>
</dbReference>
<dbReference type="GO" id="GO:0047617">
    <property type="term" value="F:fatty acyl-CoA hydrolase activity"/>
    <property type="evidence" value="ECO:0007669"/>
    <property type="project" value="InterPro"/>
</dbReference>
<dbReference type="NCBIfam" id="TIGR00369">
    <property type="entry name" value="unchar_dom_1"/>
    <property type="match status" value="1"/>
</dbReference>
<dbReference type="AlphaFoldDB" id="A0A8H4ATU9"/>
<dbReference type="PANTHER" id="PTHR21660">
    <property type="entry name" value="THIOESTERASE SUPERFAMILY MEMBER-RELATED"/>
    <property type="match status" value="1"/>
</dbReference>
<reference evidence="4 5" key="1">
    <citation type="journal article" date="2019" name="Environ. Microbiol.">
        <title>At the nexus of three kingdoms: the genome of the mycorrhizal fungus Gigaspora margarita provides insights into plant, endobacterial and fungal interactions.</title>
        <authorList>
            <person name="Venice F."/>
            <person name="Ghignone S."/>
            <person name="Salvioli di Fossalunga A."/>
            <person name="Amselem J."/>
            <person name="Novero M."/>
            <person name="Xianan X."/>
            <person name="Sedzielewska Toro K."/>
            <person name="Morin E."/>
            <person name="Lipzen A."/>
            <person name="Grigoriev I.V."/>
            <person name="Henrissat B."/>
            <person name="Martin F.M."/>
            <person name="Bonfante P."/>
        </authorList>
    </citation>
    <scope>NUCLEOTIDE SEQUENCE [LARGE SCALE GENOMIC DNA]</scope>
    <source>
        <strain evidence="4 5">BEG34</strain>
    </source>
</reference>
<dbReference type="Gene3D" id="3.10.129.10">
    <property type="entry name" value="Hotdog Thioesterase"/>
    <property type="match status" value="1"/>
</dbReference>
<protein>
    <submittedName>
        <fullName evidence="4">Thioesterase/thiol ester dehydrase-isomerase</fullName>
    </submittedName>
</protein>
<evidence type="ECO:0000256" key="2">
    <source>
        <dbReference type="ARBA" id="ARBA00022801"/>
    </source>
</evidence>
<keyword evidence="2" id="KW-0378">Hydrolase</keyword>
<dbReference type="SUPFAM" id="SSF54637">
    <property type="entry name" value="Thioesterase/thiol ester dehydrase-isomerase"/>
    <property type="match status" value="1"/>
</dbReference>
<accession>A0A8H4ATU9</accession>
<dbReference type="PANTHER" id="PTHR21660:SF1">
    <property type="entry name" value="ACYL-COENZYME A THIOESTERASE 13"/>
    <property type="match status" value="1"/>
</dbReference>
<dbReference type="Pfam" id="PF03061">
    <property type="entry name" value="4HBT"/>
    <property type="match status" value="1"/>
</dbReference>